<keyword evidence="1" id="KW-0238">DNA-binding</keyword>
<name>A0A0C1QV65_9CYAN</name>
<dbReference type="AlphaFoldDB" id="A0A0C1QV65"/>
<dbReference type="InterPro" id="IPR010095">
    <property type="entry name" value="Cas12f1-like_TNB"/>
</dbReference>
<dbReference type="NCBIfam" id="TIGR01766">
    <property type="entry name" value="IS200/IS605 family accessory protein TnpB-like domain"/>
    <property type="match status" value="1"/>
</dbReference>
<protein>
    <submittedName>
        <fullName evidence="2">IS200/IS605 family element transposase accessory protein TnpB</fullName>
    </submittedName>
</protein>
<accession>A0A0C1QV65</accession>
<dbReference type="EMBL" id="JHEG02000058">
    <property type="protein sequence ID" value="KIE09414.1"/>
    <property type="molecule type" value="Genomic_DNA"/>
</dbReference>
<gene>
    <name evidence="2" type="primary">tnpB</name>
    <name evidence="3" type="ORF">DA73_0234315</name>
    <name evidence="2" type="ORF">DA73_0400004585</name>
</gene>
<organism evidence="3">
    <name type="scientific">Tolypothrix bouteillei VB521301</name>
    <dbReference type="NCBI Taxonomy" id="1479485"/>
    <lineage>
        <taxon>Bacteria</taxon>
        <taxon>Bacillati</taxon>
        <taxon>Cyanobacteriota</taxon>
        <taxon>Cyanophyceae</taxon>
        <taxon>Nostocales</taxon>
        <taxon>Tolypothrichaceae</taxon>
        <taxon>Tolypothrix</taxon>
    </lineage>
</organism>
<evidence type="ECO:0000256" key="1">
    <source>
        <dbReference type="ARBA" id="ARBA00023125"/>
    </source>
</evidence>
<keyword evidence="4" id="KW-1185">Reference proteome</keyword>
<dbReference type="OrthoDB" id="501956at2"/>
<reference evidence="3" key="1">
    <citation type="journal article" date="2015" name="Genome Announc.">
        <title>Draft Genome Sequence of Tolypothrix boutellei Strain VB521301.</title>
        <authorList>
            <person name="Chandrababunaidu M.M."/>
            <person name="Singh D."/>
            <person name="Sen D."/>
            <person name="Bhan S."/>
            <person name="Das S."/>
            <person name="Gupta A."/>
            <person name="Adhikary S.P."/>
            <person name="Tripathy S."/>
        </authorList>
    </citation>
    <scope>NUCLEOTIDE SEQUENCE</scope>
    <source>
        <strain evidence="3">VB521301</strain>
    </source>
</reference>
<proteinExistence type="predicted"/>
<sequence length="505" mass="57581">MATKTYTTLAPQELWKYLEAYSKLQNVIREDLKNRLLSGDKAASLVKEFQPKYHINKRQINSIRIEVEGAIASAKECKERHTKILEAQIKSAKEYVKSQEKRVADYRKAKNSKKSKSSHLKDACSLRSKQHGCSTLLQDAKFGIHQKKRRIHLLENKLKHVKDSPLIVRIGGNTNNFTLIGSKDETNGNQISQLSSEGLLKIRVPTALEARFGKYVIASGVNFPYGQEDINYAISNSAVSFRFYYKKQRWYIAVSVNVQDVPIQSRNRWQSGCIGVDLNPSVIGWTYVDAYGNLKDKGQFQLNLHSKTTTQIETILSDVAAQLVLIAESFEVPLVLENLDFCAKKNQLREKGKRYARMLSGFAYAKWQEIIERRCATRGVELIKVNPAYSSLIGIAKFMRQHGLSSDTAAAMALARRAMFFSERVPLRTAYLNSADRRYDGLLDARKHVWAHWNILSQKLKQLCLRRHEFYQTGINSPLVVMLSNLVPTEFDSKPKGTSRTRRKS</sequence>
<dbReference type="GO" id="GO:0003677">
    <property type="term" value="F:DNA binding"/>
    <property type="evidence" value="ECO:0007669"/>
    <property type="project" value="UniProtKB-KW"/>
</dbReference>
<comment type="caution">
    <text evidence="3">The sequence shown here is derived from an EMBL/GenBank/DDBJ whole genome shotgun (WGS) entry which is preliminary data.</text>
</comment>
<evidence type="ECO:0000313" key="2">
    <source>
        <dbReference type="EMBL" id="KAF3884805.1"/>
    </source>
</evidence>
<evidence type="ECO:0000313" key="3">
    <source>
        <dbReference type="EMBL" id="KIE09414.1"/>
    </source>
</evidence>
<dbReference type="Proteomes" id="UP000029738">
    <property type="component" value="Unassembled WGS sequence"/>
</dbReference>
<dbReference type="RefSeq" id="WP_050046427.1">
    <property type="nucleotide sequence ID" value="NZ_JHEG04000001.1"/>
</dbReference>
<dbReference type="EMBL" id="JHEG04000001">
    <property type="protein sequence ID" value="KAF3884805.1"/>
    <property type="molecule type" value="Genomic_DNA"/>
</dbReference>
<reference evidence="2" key="2">
    <citation type="submission" date="2019-11" db="EMBL/GenBank/DDBJ databases">
        <title>Improved Assembly of Tolypothrix boutellei genome.</title>
        <authorList>
            <person name="Sarangi A.N."/>
            <person name="Mukherjee M."/>
            <person name="Ghosh S."/>
            <person name="Singh D."/>
            <person name="Das A."/>
            <person name="Kant S."/>
            <person name="Prusty A."/>
            <person name="Tripathy S."/>
        </authorList>
    </citation>
    <scope>NUCLEOTIDE SEQUENCE</scope>
    <source>
        <strain evidence="2">VB521301</strain>
    </source>
</reference>
<evidence type="ECO:0000313" key="4">
    <source>
        <dbReference type="Proteomes" id="UP000029738"/>
    </source>
</evidence>
<dbReference type="STRING" id="1479485.DA73_0234315"/>